<dbReference type="OrthoDB" id="4525710at2759"/>
<proteinExistence type="predicted"/>
<sequence>MCEDFLRINTLLGRTGRENQVPTSTPSLALSPLPRIAYVTRLAPDTPRNLQPRSRPQAARPHPKHSKELLSVTHNLALNSSRDNIASGNMSQGKSQSFSTGCLINEPATESACKARRLPNACERCRLRHQKCDNGPGRDICSNCDRASAICKGGGDKELRIRFSNIGRKQPRRCISTRDRLAAPMQAPSGDAPVVIAQSIEDAGGDHHAAPVRINSASPETTSSHSRGHTYQFTELQSQESPKPPQHTNSSPSPSSGALRPATSASETGSPMDQTPPPVMQMDYSELGTSSSANHSEPIDLHPPSMSFPNFLTTRWEPSHSESRNISTGCDSTSPLNQSDKSCLWPLAEDEALLVKHFFNVLVSWFDYCDPQMHFRAYVGSTASHDATVLYAVLAISAKHREVTMGVDGHRSIEYERQCLEALIPSLNDTTKVLHEPLLASALLLRLLNEMTEPAEGEFISTHAVSAPVLLQIKQGNIQSSSFSDVAMMVALRQEIFVANMTKREVGPIADHCNVDASLEPAPDVMWTSRIIAHTARVTNFVYGHGAKYAAQWDQLWQYLCDWDRHKPDSFRPIYYAHRATSSSGCRGTDKHRYGSAGSYLHRICYAYDCPIAAQQYMQLCRILLLAHDPRTPVLGLGRAEFQRHRDEEIREAVRILCSISVSNPEYMPATCTAGLAIAMCGELFTEPGETTELLRIVSEAELHLGWPSLKVSYKLQSFWGLFDFSF</sequence>
<dbReference type="SMART" id="SM00066">
    <property type="entry name" value="GAL4"/>
    <property type="match status" value="1"/>
</dbReference>
<name>A0A2S4KYQ9_9HYPO</name>
<dbReference type="InterPro" id="IPR036864">
    <property type="entry name" value="Zn2-C6_fun-type_DNA-bd_sf"/>
</dbReference>
<evidence type="ECO:0000259" key="4">
    <source>
        <dbReference type="PROSITE" id="PS50048"/>
    </source>
</evidence>
<feature type="region of interest" description="Disordered" evidence="3">
    <location>
        <begin position="43"/>
        <end position="66"/>
    </location>
</feature>
<dbReference type="Pfam" id="PF11951">
    <property type="entry name" value="Fungal_trans_2"/>
    <property type="match status" value="1"/>
</dbReference>
<evidence type="ECO:0000256" key="2">
    <source>
        <dbReference type="ARBA" id="ARBA00023242"/>
    </source>
</evidence>
<feature type="compositionally biased region" description="Polar residues" evidence="3">
    <location>
        <begin position="263"/>
        <end position="273"/>
    </location>
</feature>
<evidence type="ECO:0000256" key="1">
    <source>
        <dbReference type="ARBA" id="ARBA00004123"/>
    </source>
</evidence>
<dbReference type="Pfam" id="PF00172">
    <property type="entry name" value="Zn_clus"/>
    <property type="match status" value="1"/>
</dbReference>
<feature type="region of interest" description="Disordered" evidence="3">
    <location>
        <begin position="204"/>
        <end position="301"/>
    </location>
</feature>
<dbReference type="CDD" id="cd00067">
    <property type="entry name" value="GAL4"/>
    <property type="match status" value="1"/>
</dbReference>
<dbReference type="InterPro" id="IPR021858">
    <property type="entry name" value="Fun_TF"/>
</dbReference>
<gene>
    <name evidence="5" type="ORF">TPAR_04457</name>
</gene>
<keyword evidence="2" id="KW-0539">Nucleus</keyword>
<dbReference type="EMBL" id="PKSG01000450">
    <property type="protein sequence ID" value="POR35324.1"/>
    <property type="molecule type" value="Genomic_DNA"/>
</dbReference>
<evidence type="ECO:0000313" key="5">
    <source>
        <dbReference type="EMBL" id="POR35324.1"/>
    </source>
</evidence>
<dbReference type="Proteomes" id="UP000237481">
    <property type="component" value="Unassembled WGS sequence"/>
</dbReference>
<keyword evidence="6" id="KW-1185">Reference proteome</keyword>
<accession>A0A2S4KYQ9</accession>
<dbReference type="GO" id="GO:0008270">
    <property type="term" value="F:zinc ion binding"/>
    <property type="evidence" value="ECO:0007669"/>
    <property type="project" value="InterPro"/>
</dbReference>
<feature type="domain" description="Zn(2)-C6 fungal-type" evidence="4">
    <location>
        <begin position="121"/>
        <end position="151"/>
    </location>
</feature>
<protein>
    <recommendedName>
        <fullName evidence="4">Zn(2)-C6 fungal-type domain-containing protein</fullName>
    </recommendedName>
</protein>
<dbReference type="STRING" id="94208.A0A2S4KYQ9"/>
<dbReference type="GO" id="GO:0005634">
    <property type="term" value="C:nucleus"/>
    <property type="evidence" value="ECO:0007669"/>
    <property type="project" value="UniProtKB-SubCell"/>
</dbReference>
<comment type="subcellular location">
    <subcellularLocation>
        <location evidence="1">Nucleus</location>
    </subcellularLocation>
</comment>
<evidence type="ECO:0000256" key="3">
    <source>
        <dbReference type="SAM" id="MobiDB-lite"/>
    </source>
</evidence>
<dbReference type="SUPFAM" id="SSF57701">
    <property type="entry name" value="Zn2/Cys6 DNA-binding domain"/>
    <property type="match status" value="1"/>
</dbReference>
<evidence type="ECO:0000313" key="6">
    <source>
        <dbReference type="Proteomes" id="UP000237481"/>
    </source>
</evidence>
<dbReference type="GO" id="GO:0045944">
    <property type="term" value="P:positive regulation of transcription by RNA polymerase II"/>
    <property type="evidence" value="ECO:0007669"/>
    <property type="project" value="TreeGrafter"/>
</dbReference>
<dbReference type="GO" id="GO:0000976">
    <property type="term" value="F:transcription cis-regulatory region binding"/>
    <property type="evidence" value="ECO:0007669"/>
    <property type="project" value="TreeGrafter"/>
</dbReference>
<organism evidence="5 6">
    <name type="scientific">Tolypocladium paradoxum</name>
    <dbReference type="NCBI Taxonomy" id="94208"/>
    <lineage>
        <taxon>Eukaryota</taxon>
        <taxon>Fungi</taxon>
        <taxon>Dikarya</taxon>
        <taxon>Ascomycota</taxon>
        <taxon>Pezizomycotina</taxon>
        <taxon>Sordariomycetes</taxon>
        <taxon>Hypocreomycetidae</taxon>
        <taxon>Hypocreales</taxon>
        <taxon>Ophiocordycipitaceae</taxon>
        <taxon>Tolypocladium</taxon>
    </lineage>
</organism>
<dbReference type="GO" id="GO:0000981">
    <property type="term" value="F:DNA-binding transcription factor activity, RNA polymerase II-specific"/>
    <property type="evidence" value="ECO:0007669"/>
    <property type="project" value="InterPro"/>
</dbReference>
<dbReference type="PROSITE" id="PS00463">
    <property type="entry name" value="ZN2_CY6_FUNGAL_1"/>
    <property type="match status" value="1"/>
</dbReference>
<comment type="caution">
    <text evidence="5">The sequence shown here is derived from an EMBL/GenBank/DDBJ whole genome shotgun (WGS) entry which is preliminary data.</text>
</comment>
<reference evidence="5 6" key="1">
    <citation type="submission" date="2018-01" db="EMBL/GenBank/DDBJ databases">
        <title>Harnessing the power of phylogenomics to disentangle the directionality and signatures of interkingdom host jumping in the parasitic fungal genus Tolypocladium.</title>
        <authorList>
            <person name="Quandt C.A."/>
            <person name="Patterson W."/>
            <person name="Spatafora J.W."/>
        </authorList>
    </citation>
    <scope>NUCLEOTIDE SEQUENCE [LARGE SCALE GENOMIC DNA]</scope>
    <source>
        <strain evidence="5 6">NRBC 100945</strain>
    </source>
</reference>
<dbReference type="PANTHER" id="PTHR37534:SF2">
    <property type="entry name" value="N-ACETYLTRANSFERASE DOMAIN-CONTAINING PROTEIN"/>
    <property type="match status" value="1"/>
</dbReference>
<feature type="compositionally biased region" description="Polar residues" evidence="3">
    <location>
        <begin position="215"/>
        <end position="256"/>
    </location>
</feature>
<dbReference type="AlphaFoldDB" id="A0A2S4KYQ9"/>
<dbReference type="PROSITE" id="PS50048">
    <property type="entry name" value="ZN2_CY6_FUNGAL_2"/>
    <property type="match status" value="1"/>
</dbReference>
<dbReference type="PANTHER" id="PTHR37534">
    <property type="entry name" value="TRANSCRIPTIONAL ACTIVATOR PROTEIN UGA3"/>
    <property type="match status" value="1"/>
</dbReference>
<dbReference type="InterPro" id="IPR001138">
    <property type="entry name" value="Zn2Cys6_DnaBD"/>
</dbReference>